<comment type="similarity">
    <text evidence="4">Belongs to the snurportin family.</text>
</comment>
<feature type="compositionally biased region" description="Acidic residues" evidence="10">
    <location>
        <begin position="57"/>
        <end position="71"/>
    </location>
</feature>
<keyword evidence="6" id="KW-0813">Transport</keyword>
<feature type="region of interest" description="Disordered" evidence="10">
    <location>
        <begin position="1"/>
        <end position="20"/>
    </location>
</feature>
<dbReference type="AlphaFoldDB" id="A0A8H8CGE4"/>
<evidence type="ECO:0000256" key="10">
    <source>
        <dbReference type="SAM" id="MobiDB-lite"/>
    </source>
</evidence>
<feature type="domain" description="Snurportin-1 m3G cap-binding" evidence="11">
    <location>
        <begin position="182"/>
        <end position="298"/>
    </location>
</feature>
<dbReference type="OrthoDB" id="10003593at2759"/>
<evidence type="ECO:0000256" key="4">
    <source>
        <dbReference type="ARBA" id="ARBA00007540"/>
    </source>
</evidence>
<name>A0A8H8CGE4_PSICU</name>
<comment type="function">
    <text evidence="1">Functions as an U snRNP-specific nuclear import adapter. Involved in the trimethylguanosine (m3G)-cap-dependent nuclear import of U snRNPs. Binds specifically to the terminal m3G-cap U snRNAs.</text>
</comment>
<evidence type="ECO:0000256" key="2">
    <source>
        <dbReference type="ARBA" id="ARBA00004123"/>
    </source>
</evidence>
<evidence type="ECO:0000256" key="5">
    <source>
        <dbReference type="ARBA" id="ARBA00016034"/>
    </source>
</evidence>
<keyword evidence="8" id="KW-0694">RNA-binding</keyword>
<feature type="compositionally biased region" description="Basic residues" evidence="10">
    <location>
        <begin position="127"/>
        <end position="146"/>
    </location>
</feature>
<sequence length="523" mass="57941">MDRKTSYKLPPTTIRDKLVSQEIRRNKALEEQRRRRANKIDSARQLDLFADLNLGPSDDEDAKIDEEDTQEPEIRPDPGSIAHYAAMLKVEPEDAISASPSTATIDTRVPVPLNTDTPIETETSKSTGKKKSRGGPNRQKRRAKKASKWADRCMYAELLEMSADDPWVSSDQSNANAFNDGLPSDLESAWVAVAPVPVGKRCLAVTQQSAGVAGVVPNTTLRSRLLGKTLLPRFPSNLPPLTVLDCILDDKWRENGILHVLDVVKWKGQDVADCEAGFRFWWRDTRLAELAQSSPPSSINFLLNQKASSSTSAECFQKYLFPYPTTFIPVPYHATTTLSALDNIIIPAARSWRQVSISVPTSSNWNGLGEGGMEIEPSGSLNAHIPFQPHIALTSTETAIKPDGMLLYVAEASYEPGTSPLSSWIPIRGYDIDGEENVHRESVSQDAQICASHREIPEGPLDLFQRCVVVLFVLRSSPHFELVFEAGAKTTDHATFYWNDVPAILSFWSIGGKHSRRRGVYGF</sequence>
<dbReference type="InterPro" id="IPR017336">
    <property type="entry name" value="Snurportin-1"/>
</dbReference>
<evidence type="ECO:0000256" key="1">
    <source>
        <dbReference type="ARBA" id="ARBA00003975"/>
    </source>
</evidence>
<dbReference type="PANTHER" id="PTHR13403:SF6">
    <property type="entry name" value="SNURPORTIN-1"/>
    <property type="match status" value="1"/>
</dbReference>
<feature type="compositionally biased region" description="Basic and acidic residues" evidence="10">
    <location>
        <begin position="29"/>
        <end position="44"/>
    </location>
</feature>
<comment type="caution">
    <text evidence="12">The sequence shown here is derived from an EMBL/GenBank/DDBJ whole genome shotgun (WGS) entry which is preliminary data.</text>
</comment>
<evidence type="ECO:0000313" key="12">
    <source>
        <dbReference type="EMBL" id="KAG5164568.1"/>
    </source>
</evidence>
<dbReference type="GO" id="GO:0005634">
    <property type="term" value="C:nucleus"/>
    <property type="evidence" value="ECO:0007669"/>
    <property type="project" value="UniProtKB-SubCell"/>
</dbReference>
<feature type="region of interest" description="Disordered" evidence="10">
    <location>
        <begin position="29"/>
        <end position="79"/>
    </location>
</feature>
<dbReference type="InterPro" id="IPR047857">
    <property type="entry name" value="Snurportin1_C"/>
</dbReference>
<evidence type="ECO:0000256" key="7">
    <source>
        <dbReference type="ARBA" id="ARBA00022490"/>
    </source>
</evidence>
<comment type="subcellular location">
    <subcellularLocation>
        <location evidence="3">Cytoplasm</location>
    </subcellularLocation>
    <subcellularLocation>
        <location evidence="2">Nucleus</location>
    </subcellularLocation>
</comment>
<dbReference type="PANTHER" id="PTHR13403">
    <property type="entry name" value="SNURPORTIN1 RNUT1 PROTEIN RNA, U TRANSPORTER 1"/>
    <property type="match status" value="1"/>
</dbReference>
<protein>
    <recommendedName>
        <fullName evidence="5">Snurportin-1</fullName>
    </recommendedName>
</protein>
<dbReference type="GO" id="GO:0003723">
    <property type="term" value="F:RNA binding"/>
    <property type="evidence" value="ECO:0007669"/>
    <property type="project" value="UniProtKB-KW"/>
</dbReference>
<accession>A0A8H8CGE4</accession>
<evidence type="ECO:0000256" key="6">
    <source>
        <dbReference type="ARBA" id="ARBA00022448"/>
    </source>
</evidence>
<dbReference type="GO" id="GO:0061015">
    <property type="term" value="P:snRNA import into nucleus"/>
    <property type="evidence" value="ECO:0007669"/>
    <property type="project" value="InterPro"/>
</dbReference>
<dbReference type="Pfam" id="PF21974">
    <property type="entry name" value="SPN1_m3Gcap_bd"/>
    <property type="match status" value="1"/>
</dbReference>
<feature type="region of interest" description="Disordered" evidence="10">
    <location>
        <begin position="95"/>
        <end position="146"/>
    </location>
</feature>
<dbReference type="GO" id="GO:0005737">
    <property type="term" value="C:cytoplasm"/>
    <property type="evidence" value="ECO:0007669"/>
    <property type="project" value="UniProtKB-SubCell"/>
</dbReference>
<gene>
    <name evidence="12" type="ORF">JR316_010205</name>
</gene>
<organism evidence="12">
    <name type="scientific">Psilocybe cubensis</name>
    <name type="common">Psychedelic mushroom</name>
    <name type="synonym">Stropharia cubensis</name>
    <dbReference type="NCBI Taxonomy" id="181762"/>
    <lineage>
        <taxon>Eukaryota</taxon>
        <taxon>Fungi</taxon>
        <taxon>Dikarya</taxon>
        <taxon>Basidiomycota</taxon>
        <taxon>Agaricomycotina</taxon>
        <taxon>Agaricomycetes</taxon>
        <taxon>Agaricomycetidae</taxon>
        <taxon>Agaricales</taxon>
        <taxon>Agaricineae</taxon>
        <taxon>Strophariaceae</taxon>
        <taxon>Psilocybe</taxon>
    </lineage>
</organism>
<proteinExistence type="inferred from homology"/>
<evidence type="ECO:0000259" key="11">
    <source>
        <dbReference type="Pfam" id="PF21974"/>
    </source>
</evidence>
<keyword evidence="9" id="KW-0539">Nucleus</keyword>
<reference evidence="12" key="1">
    <citation type="submission" date="2021-02" db="EMBL/GenBank/DDBJ databases">
        <title>Psilocybe cubensis genome.</title>
        <authorList>
            <person name="Mckernan K.J."/>
            <person name="Crawford S."/>
            <person name="Trippe A."/>
            <person name="Kane L.T."/>
            <person name="Mclaughlin S."/>
        </authorList>
    </citation>
    <scope>NUCLEOTIDE SEQUENCE [LARGE SCALE GENOMIC DNA]</scope>
    <source>
        <strain evidence="12">MGC-MH-2018</strain>
    </source>
</reference>
<evidence type="ECO:0000256" key="8">
    <source>
        <dbReference type="ARBA" id="ARBA00022884"/>
    </source>
</evidence>
<keyword evidence="7" id="KW-0963">Cytoplasm</keyword>
<dbReference type="EMBL" id="JAFIQS010000011">
    <property type="protein sequence ID" value="KAG5164568.1"/>
    <property type="molecule type" value="Genomic_DNA"/>
</dbReference>
<evidence type="ECO:0000256" key="3">
    <source>
        <dbReference type="ARBA" id="ARBA00004496"/>
    </source>
</evidence>
<dbReference type="Gene3D" id="3.30.470.30">
    <property type="entry name" value="DNA ligase/mRNA capping enzyme"/>
    <property type="match status" value="1"/>
</dbReference>
<evidence type="ECO:0000256" key="9">
    <source>
        <dbReference type="ARBA" id="ARBA00023242"/>
    </source>
</evidence>